<feature type="transmembrane region" description="Helical" evidence="9">
    <location>
        <begin position="694"/>
        <end position="713"/>
    </location>
</feature>
<evidence type="ECO:0008006" key="12">
    <source>
        <dbReference type="Google" id="ProtNLM"/>
    </source>
</evidence>
<gene>
    <name evidence="10" type="ORF">B7P43_G05423</name>
</gene>
<keyword evidence="7" id="KW-0175">Coiled coil</keyword>
<evidence type="ECO:0000256" key="1">
    <source>
        <dbReference type="ARBA" id="ARBA00004141"/>
    </source>
</evidence>
<keyword evidence="5 9" id="KW-0472">Membrane</keyword>
<evidence type="ECO:0000256" key="3">
    <source>
        <dbReference type="ARBA" id="ARBA00022692"/>
    </source>
</evidence>
<dbReference type="InterPro" id="IPR008795">
    <property type="entry name" value="Prominin"/>
</dbReference>
<keyword evidence="11" id="KW-1185">Reference proteome</keyword>
<dbReference type="InParanoid" id="A0A2J7PK32"/>
<feature type="transmembrane region" description="Helical" evidence="9">
    <location>
        <begin position="336"/>
        <end position="361"/>
    </location>
</feature>
<evidence type="ECO:0000256" key="2">
    <source>
        <dbReference type="ARBA" id="ARBA00006058"/>
    </source>
</evidence>
<evidence type="ECO:0000313" key="10">
    <source>
        <dbReference type="EMBL" id="PNF16690.1"/>
    </source>
</evidence>
<sequence length="844" mass="94206">MAGLEAEWQTLLAHYAGVVAVVAVGLLFVVLMPCIGFIFCCCRCSGRCGARSQPFEKRRDPCKRISFGIMLAAITIIILFGVVCAFVTNEYMEDGTQKLPSRLRASVSDTKLYLSNTQEEVDTLLITNFGELKTVMDNVLQKCGAIVQQELAEVSRAVILSNLTELVDGLEIIKKDLQEIHITTKSLQNSSNNLAHNLMKVKRALEAELQKCNSSCKESLEKYVANMSTNADFQHLPQIEDSLLSVTEVIVNGKIKDKVNNGLREFDKIQQDIQNAIKDLIPKVSQNMRLAGMAIRERSKQINKILRDMNAVVMNHSSKAVDTGEKLIMEYGHYRYYAGLSVSSVMLVVLLCATLGLFYGFCGRRPDGYGDDCCSRATGARFLILGVWVIFLFSAVLMVVTLVHFLLGVIAERAVCEPLQSPNNNQLLALVDKMVRLDKFFNSEVEINVSSIIRSCHANGSIYEVLQVANLVNISEVSDYKSTYGIENVINQLKTRIDFGGNVTILTDDAKRELESLAQSNITRINFSLFAEVLNKSIVNTDLETLANQLRKTASEIPNTSDIRESLNKQANILESLQDDLVLQMERQVRALGKKTKALEENLKFNHSPLNESISLILMEVTKAQDYLNTTASREIKNLADMFANAVLDHVDLYLSRVVNMTTAKVGQCHPMSQVYNATVVAVCNQILDPFNGFWASIGWCLVLFIPAIILSVKLAALYQKSDPYPGPLVESEYLYDAYGDRDNIPLANVEKNYHRRYHETYENSSGYYGGDYSTHLGRGSDRGGGRDRASPSAHSDTRYTDMAPKHWDYPNGGPPRYHSPPLSTEYERPPPYYYPGPGDSGRR</sequence>
<dbReference type="STRING" id="105785.A0A2J7PK32"/>
<feature type="compositionally biased region" description="Basic and acidic residues" evidence="8">
    <location>
        <begin position="779"/>
        <end position="809"/>
    </location>
</feature>
<dbReference type="PANTHER" id="PTHR22730">
    <property type="entry name" value="PROMININ PROM PROTEIN"/>
    <property type="match status" value="1"/>
</dbReference>
<feature type="coiled-coil region" evidence="7">
    <location>
        <begin position="160"/>
        <end position="222"/>
    </location>
</feature>
<dbReference type="GO" id="GO:0016020">
    <property type="term" value="C:membrane"/>
    <property type="evidence" value="ECO:0007669"/>
    <property type="project" value="UniProtKB-SubCell"/>
</dbReference>
<proteinExistence type="inferred from homology"/>
<comment type="similarity">
    <text evidence="2">Belongs to the prominin family.</text>
</comment>
<accession>A0A2J7PK32</accession>
<dbReference type="FunCoup" id="A0A2J7PK32">
    <property type="interactions" value="55"/>
</dbReference>
<dbReference type="Pfam" id="PF05478">
    <property type="entry name" value="Prominin"/>
    <property type="match status" value="1"/>
</dbReference>
<evidence type="ECO:0000256" key="6">
    <source>
        <dbReference type="ARBA" id="ARBA00023180"/>
    </source>
</evidence>
<evidence type="ECO:0000256" key="4">
    <source>
        <dbReference type="ARBA" id="ARBA00022989"/>
    </source>
</evidence>
<evidence type="ECO:0000256" key="5">
    <source>
        <dbReference type="ARBA" id="ARBA00023136"/>
    </source>
</evidence>
<evidence type="ECO:0000256" key="9">
    <source>
        <dbReference type="SAM" id="Phobius"/>
    </source>
</evidence>
<evidence type="ECO:0000256" key="7">
    <source>
        <dbReference type="SAM" id="Coils"/>
    </source>
</evidence>
<feature type="transmembrane region" description="Helical" evidence="9">
    <location>
        <begin position="382"/>
        <end position="407"/>
    </location>
</feature>
<feature type="transmembrane region" description="Helical" evidence="9">
    <location>
        <begin position="65"/>
        <end position="88"/>
    </location>
</feature>
<keyword evidence="4 9" id="KW-1133">Transmembrane helix</keyword>
<feature type="region of interest" description="Disordered" evidence="8">
    <location>
        <begin position="773"/>
        <end position="844"/>
    </location>
</feature>
<comment type="caution">
    <text evidence="10">The sequence shown here is derived from an EMBL/GenBank/DDBJ whole genome shotgun (WGS) entry which is preliminary data.</text>
</comment>
<dbReference type="EMBL" id="NEVH01024942">
    <property type="protein sequence ID" value="PNF16690.1"/>
    <property type="molecule type" value="Genomic_DNA"/>
</dbReference>
<dbReference type="Proteomes" id="UP000235965">
    <property type="component" value="Unassembled WGS sequence"/>
</dbReference>
<reference evidence="10 11" key="1">
    <citation type="submission" date="2017-12" db="EMBL/GenBank/DDBJ databases">
        <title>Hemimetabolous genomes reveal molecular basis of termite eusociality.</title>
        <authorList>
            <person name="Harrison M.C."/>
            <person name="Jongepier E."/>
            <person name="Robertson H.M."/>
            <person name="Arning N."/>
            <person name="Bitard-Feildel T."/>
            <person name="Chao H."/>
            <person name="Childers C.P."/>
            <person name="Dinh H."/>
            <person name="Doddapaneni H."/>
            <person name="Dugan S."/>
            <person name="Gowin J."/>
            <person name="Greiner C."/>
            <person name="Han Y."/>
            <person name="Hu H."/>
            <person name="Hughes D.S.T."/>
            <person name="Huylmans A.-K."/>
            <person name="Kemena C."/>
            <person name="Kremer L.P.M."/>
            <person name="Lee S.L."/>
            <person name="Lopez-Ezquerra A."/>
            <person name="Mallet L."/>
            <person name="Monroy-Kuhn J.M."/>
            <person name="Moser A."/>
            <person name="Murali S.C."/>
            <person name="Muzny D.M."/>
            <person name="Otani S."/>
            <person name="Piulachs M.-D."/>
            <person name="Poelchau M."/>
            <person name="Qu J."/>
            <person name="Schaub F."/>
            <person name="Wada-Katsumata A."/>
            <person name="Worley K.C."/>
            <person name="Xie Q."/>
            <person name="Ylla G."/>
            <person name="Poulsen M."/>
            <person name="Gibbs R.A."/>
            <person name="Schal C."/>
            <person name="Richards S."/>
            <person name="Belles X."/>
            <person name="Korb J."/>
            <person name="Bornberg-Bauer E."/>
        </authorList>
    </citation>
    <scope>NUCLEOTIDE SEQUENCE [LARGE SCALE GENOMIC DNA]</scope>
    <source>
        <tissue evidence="10">Whole body</tissue>
    </source>
</reference>
<evidence type="ECO:0000256" key="8">
    <source>
        <dbReference type="SAM" id="MobiDB-lite"/>
    </source>
</evidence>
<protein>
    <recommendedName>
        <fullName evidence="12">Prominin-like protein</fullName>
    </recommendedName>
</protein>
<comment type="subcellular location">
    <subcellularLocation>
        <location evidence="1">Membrane</location>
        <topology evidence="1">Multi-pass membrane protein</topology>
    </subcellularLocation>
</comment>
<keyword evidence="3 9" id="KW-0812">Transmembrane</keyword>
<feature type="transmembrane region" description="Helical" evidence="9">
    <location>
        <begin position="12"/>
        <end position="44"/>
    </location>
</feature>
<organism evidence="10 11">
    <name type="scientific">Cryptotermes secundus</name>
    <dbReference type="NCBI Taxonomy" id="105785"/>
    <lineage>
        <taxon>Eukaryota</taxon>
        <taxon>Metazoa</taxon>
        <taxon>Ecdysozoa</taxon>
        <taxon>Arthropoda</taxon>
        <taxon>Hexapoda</taxon>
        <taxon>Insecta</taxon>
        <taxon>Pterygota</taxon>
        <taxon>Neoptera</taxon>
        <taxon>Polyneoptera</taxon>
        <taxon>Dictyoptera</taxon>
        <taxon>Blattodea</taxon>
        <taxon>Blattoidea</taxon>
        <taxon>Termitoidae</taxon>
        <taxon>Kalotermitidae</taxon>
        <taxon>Cryptotermitinae</taxon>
        <taxon>Cryptotermes</taxon>
    </lineage>
</organism>
<dbReference type="OrthoDB" id="6229420at2759"/>
<name>A0A2J7PK32_9NEOP</name>
<keyword evidence="6" id="KW-0325">Glycoprotein</keyword>
<dbReference type="PANTHER" id="PTHR22730:SF1">
    <property type="entry name" value="PROMININ-LIKE PROTEIN"/>
    <property type="match status" value="1"/>
</dbReference>
<evidence type="ECO:0000313" key="11">
    <source>
        <dbReference type="Proteomes" id="UP000235965"/>
    </source>
</evidence>
<dbReference type="AlphaFoldDB" id="A0A2J7PK32"/>